<organism evidence="1 2">
    <name type="scientific">Roseibacillus persicicus</name>
    <dbReference type="NCBI Taxonomy" id="454148"/>
    <lineage>
        <taxon>Bacteria</taxon>
        <taxon>Pseudomonadati</taxon>
        <taxon>Verrucomicrobiota</taxon>
        <taxon>Verrucomicrobiia</taxon>
        <taxon>Verrucomicrobiales</taxon>
        <taxon>Verrucomicrobiaceae</taxon>
        <taxon>Roseibacillus</taxon>
    </lineage>
</organism>
<reference evidence="1" key="1">
    <citation type="journal article" date="2014" name="Int. J. Syst. Evol. Microbiol.">
        <title>Complete genome sequence of Corynebacterium casei LMG S-19264T (=DSM 44701T), isolated from a smear-ripened cheese.</title>
        <authorList>
            <consortium name="US DOE Joint Genome Institute (JGI-PGF)"/>
            <person name="Walter F."/>
            <person name="Albersmeier A."/>
            <person name="Kalinowski J."/>
            <person name="Ruckert C."/>
        </authorList>
    </citation>
    <scope>NUCLEOTIDE SEQUENCE</scope>
    <source>
        <strain evidence="1">KCTC 12988</strain>
    </source>
</reference>
<protein>
    <submittedName>
        <fullName evidence="1">Uncharacterized protein</fullName>
    </submittedName>
</protein>
<keyword evidence="2" id="KW-1185">Reference proteome</keyword>
<proteinExistence type="predicted"/>
<accession>A0A918WEV1</accession>
<reference evidence="1" key="2">
    <citation type="submission" date="2020-09" db="EMBL/GenBank/DDBJ databases">
        <authorList>
            <person name="Sun Q."/>
            <person name="Kim S."/>
        </authorList>
    </citation>
    <scope>NUCLEOTIDE SEQUENCE</scope>
    <source>
        <strain evidence="1">KCTC 12988</strain>
    </source>
</reference>
<dbReference type="EMBL" id="BMXI01000001">
    <property type="protein sequence ID" value="GHC41371.1"/>
    <property type="molecule type" value="Genomic_DNA"/>
</dbReference>
<evidence type="ECO:0000313" key="2">
    <source>
        <dbReference type="Proteomes" id="UP000644507"/>
    </source>
</evidence>
<evidence type="ECO:0000313" key="1">
    <source>
        <dbReference type="EMBL" id="GHC41371.1"/>
    </source>
</evidence>
<gene>
    <name evidence="1" type="ORF">GCM10007100_02630</name>
</gene>
<comment type="caution">
    <text evidence="1">The sequence shown here is derived from an EMBL/GenBank/DDBJ whole genome shotgun (WGS) entry which is preliminary data.</text>
</comment>
<name>A0A918WEV1_9BACT</name>
<sequence length="180" mass="19590">MLYTAASWVVPINNPLNPNSNWFTADADTFVVGSLVGSQLQTASEEGEPPVLRGEEWLEIHFDDSQRADPAISGWDADPDSDNLSNLEEFAFGADPLASDTVCVEVESVEGFLQFRCLRARAVAVLYHGQVSSDLVAWDEGGSFVTLESASPDALVYRDLTPITSANPARFGRVRVELQP</sequence>
<dbReference type="AlphaFoldDB" id="A0A918WEV1"/>
<dbReference type="Proteomes" id="UP000644507">
    <property type="component" value="Unassembled WGS sequence"/>
</dbReference>